<dbReference type="Pfam" id="PF00534">
    <property type="entry name" value="Glycos_transf_1"/>
    <property type="match status" value="1"/>
</dbReference>
<gene>
    <name evidence="3" type="ORF">HNQ50_001867</name>
</gene>
<dbReference type="Gene3D" id="3.40.50.2000">
    <property type="entry name" value="Glycogen Phosphorylase B"/>
    <property type="match status" value="2"/>
</dbReference>
<evidence type="ECO:0000259" key="2">
    <source>
        <dbReference type="Pfam" id="PF13439"/>
    </source>
</evidence>
<evidence type="ECO:0000313" key="3">
    <source>
        <dbReference type="EMBL" id="MBB5191144.1"/>
    </source>
</evidence>
<sequence length="351" mass="39009">MKILIVTDAWEPQVNGVVRTLKQTRAELIKMGHTVELITPQQFRTFPCPTYPEIRLSWRPGKKIAQFIDTFKPDAIHIATEGPLGMATRRYCIKHKLPFTTAYHSRFPEYVQLRFGIPLSWTYGFLARFHNAAEAIMVPTRVVVEDLEARGFKNVVMWSRGVDLDIFKPGARERLQTRHPIFVYVGRVAVEKNVEAFLQLDLPGSRWVCGDGPAAATLKAKYGEAQGVHWLGVLNQTELAEVYNAADAFVFPSRTDTFGLVLLEAMACGCPVAAYPVTGPIDVIGTDGPGALNDDLGKACLDALRVDRDAVRKHAEKFSWAAASRQFLTHLHPFTAHAQQEVALVVEGAGQ</sequence>
<organism evidence="3 4">
    <name type="scientific">Silvimonas terrae</name>
    <dbReference type="NCBI Taxonomy" id="300266"/>
    <lineage>
        <taxon>Bacteria</taxon>
        <taxon>Pseudomonadati</taxon>
        <taxon>Pseudomonadota</taxon>
        <taxon>Betaproteobacteria</taxon>
        <taxon>Neisseriales</taxon>
        <taxon>Chitinibacteraceae</taxon>
        <taxon>Silvimonas</taxon>
    </lineage>
</organism>
<dbReference type="PANTHER" id="PTHR45947">
    <property type="entry name" value="SULFOQUINOVOSYL TRANSFERASE SQD2"/>
    <property type="match status" value="1"/>
</dbReference>
<dbReference type="InterPro" id="IPR028098">
    <property type="entry name" value="Glyco_trans_4-like_N"/>
</dbReference>
<dbReference type="Pfam" id="PF13439">
    <property type="entry name" value="Glyco_transf_4"/>
    <property type="match status" value="1"/>
</dbReference>
<dbReference type="InterPro" id="IPR050194">
    <property type="entry name" value="Glycosyltransferase_grp1"/>
</dbReference>
<reference evidence="3 4" key="1">
    <citation type="submission" date="2020-08" db="EMBL/GenBank/DDBJ databases">
        <title>Genomic Encyclopedia of Type Strains, Phase IV (KMG-IV): sequencing the most valuable type-strain genomes for metagenomic binning, comparative biology and taxonomic classification.</title>
        <authorList>
            <person name="Goeker M."/>
        </authorList>
    </citation>
    <scope>NUCLEOTIDE SEQUENCE [LARGE SCALE GENOMIC DNA]</scope>
    <source>
        <strain evidence="3 4">DSM 18233</strain>
    </source>
</reference>
<keyword evidence="4" id="KW-1185">Reference proteome</keyword>
<dbReference type="PANTHER" id="PTHR45947:SF3">
    <property type="entry name" value="SULFOQUINOVOSYL TRANSFERASE SQD2"/>
    <property type="match status" value="1"/>
</dbReference>
<evidence type="ECO:0000313" key="4">
    <source>
        <dbReference type="Proteomes" id="UP000543030"/>
    </source>
</evidence>
<keyword evidence="3" id="KW-0808">Transferase</keyword>
<dbReference type="GO" id="GO:0016757">
    <property type="term" value="F:glycosyltransferase activity"/>
    <property type="evidence" value="ECO:0007669"/>
    <property type="project" value="InterPro"/>
</dbReference>
<feature type="domain" description="Glycosyl transferase family 1" evidence="1">
    <location>
        <begin position="174"/>
        <end position="292"/>
    </location>
</feature>
<dbReference type="EMBL" id="JACHHN010000003">
    <property type="protein sequence ID" value="MBB5191144.1"/>
    <property type="molecule type" value="Genomic_DNA"/>
</dbReference>
<dbReference type="InterPro" id="IPR001296">
    <property type="entry name" value="Glyco_trans_1"/>
</dbReference>
<protein>
    <submittedName>
        <fullName evidence="3">Glycosyltransferase involved in cell wall biosynthesis</fullName>
    </submittedName>
</protein>
<dbReference type="Proteomes" id="UP000543030">
    <property type="component" value="Unassembled WGS sequence"/>
</dbReference>
<comment type="caution">
    <text evidence="3">The sequence shown here is derived from an EMBL/GenBank/DDBJ whole genome shotgun (WGS) entry which is preliminary data.</text>
</comment>
<feature type="domain" description="Glycosyltransferase subfamily 4-like N-terminal" evidence="2">
    <location>
        <begin position="14"/>
        <end position="165"/>
    </location>
</feature>
<dbReference type="RefSeq" id="WP_184099778.1">
    <property type="nucleotide sequence ID" value="NZ_JACHHN010000003.1"/>
</dbReference>
<proteinExistence type="predicted"/>
<dbReference type="CDD" id="cd03814">
    <property type="entry name" value="GT4-like"/>
    <property type="match status" value="1"/>
</dbReference>
<dbReference type="AlphaFoldDB" id="A0A840REZ3"/>
<name>A0A840REZ3_9NEIS</name>
<dbReference type="SUPFAM" id="SSF53756">
    <property type="entry name" value="UDP-Glycosyltransferase/glycogen phosphorylase"/>
    <property type="match status" value="1"/>
</dbReference>
<evidence type="ECO:0000259" key="1">
    <source>
        <dbReference type="Pfam" id="PF00534"/>
    </source>
</evidence>
<accession>A0A840REZ3</accession>